<protein>
    <submittedName>
        <fullName evidence="1">Uncharacterized protein</fullName>
    </submittedName>
</protein>
<dbReference type="AlphaFoldDB" id="Q2R2F4"/>
<organism evidence="1">
    <name type="scientific">Oryza sativa subsp. japonica</name>
    <name type="common">Rice</name>
    <dbReference type="NCBI Taxonomy" id="39947"/>
    <lineage>
        <taxon>Eukaryota</taxon>
        <taxon>Viridiplantae</taxon>
        <taxon>Streptophyta</taxon>
        <taxon>Embryophyta</taxon>
        <taxon>Tracheophyta</taxon>
        <taxon>Spermatophyta</taxon>
        <taxon>Magnoliopsida</taxon>
        <taxon>Liliopsida</taxon>
        <taxon>Poales</taxon>
        <taxon>Poaceae</taxon>
        <taxon>BOP clade</taxon>
        <taxon>Oryzoideae</taxon>
        <taxon>Oryzeae</taxon>
        <taxon>Oryzinae</taxon>
        <taxon>Oryza</taxon>
        <taxon>Oryza sativa</taxon>
    </lineage>
</organism>
<sequence>MACFCPLCPFPLPAKPRLCFAPCATTASIPNRHGHRHRTDFQPIVFMDL</sequence>
<proteinExistence type="predicted"/>
<dbReference type="EMBL" id="DP000010">
    <property type="protein sequence ID" value="ABA94271.1"/>
    <property type="molecule type" value="Genomic_DNA"/>
</dbReference>
<gene>
    <name evidence="1" type="ordered locus">LOC_Os11g35990</name>
</gene>
<reference evidence="1" key="3">
    <citation type="submission" date="2006-01" db="EMBL/GenBank/DDBJ databases">
        <authorList>
            <person name="Buell R."/>
        </authorList>
    </citation>
    <scope>NUCLEOTIDE SEQUENCE</scope>
</reference>
<name>Q2R2F4_ORYSJ</name>
<evidence type="ECO:0000313" key="1">
    <source>
        <dbReference type="EMBL" id="ABA94271.1"/>
    </source>
</evidence>
<reference evidence="1" key="1">
    <citation type="journal article" date="2005" name="BMC Biol.">
        <title>The sequence of rice chromosomes 11 and 12, rich in disease resistance genes and recent gene duplications.</title>
        <authorList>
            <consortium name="The rice chromosomes 11 and 12 sequencing consortia"/>
        </authorList>
    </citation>
    <scope>NUCLEOTIDE SEQUENCE [LARGE SCALE GENOMIC DNA]</scope>
</reference>
<reference evidence="1" key="2">
    <citation type="submission" date="2005-04" db="EMBL/GenBank/DDBJ databases">
        <authorList>
            <person name="Buell C.R."/>
            <person name="Wing R.A."/>
            <person name="McCombie W.A."/>
            <person name="Ouyang S."/>
        </authorList>
    </citation>
    <scope>NUCLEOTIDE SEQUENCE</scope>
</reference>
<accession>Q2R2F4</accession>